<comment type="caution">
    <text evidence="3">The sequence shown here is derived from an EMBL/GenBank/DDBJ whole genome shotgun (WGS) entry which is preliminary data.</text>
</comment>
<dbReference type="Gene3D" id="3.30.420.10">
    <property type="entry name" value="Ribonuclease H-like superfamily/Ribonuclease H"/>
    <property type="match status" value="1"/>
</dbReference>
<reference evidence="3" key="1">
    <citation type="journal article" date="2022" name="Int. J. Mol. Sci.">
        <title>Draft Genome of Tanacetum Coccineum: Genomic Comparison of Closely Related Tanacetum-Family Plants.</title>
        <authorList>
            <person name="Yamashiro T."/>
            <person name="Shiraishi A."/>
            <person name="Nakayama K."/>
            <person name="Satake H."/>
        </authorList>
    </citation>
    <scope>NUCLEOTIDE SEQUENCE</scope>
</reference>
<dbReference type="PANTHER" id="PTHR45835:SF99">
    <property type="entry name" value="CHROMO DOMAIN-CONTAINING PROTEIN-RELATED"/>
    <property type="match status" value="1"/>
</dbReference>
<dbReference type="EMBL" id="BQNB010021730">
    <property type="protein sequence ID" value="GJU09462.1"/>
    <property type="molecule type" value="Genomic_DNA"/>
</dbReference>
<keyword evidence="3" id="KW-0548">Nucleotidyltransferase</keyword>
<keyword evidence="3" id="KW-0695">RNA-directed DNA polymerase</keyword>
<evidence type="ECO:0000313" key="3">
    <source>
        <dbReference type="EMBL" id="GJU09462.1"/>
    </source>
</evidence>
<protein>
    <submittedName>
        <fullName evidence="3">Reverse transcriptase domain-containing protein</fullName>
    </submittedName>
</protein>
<dbReference type="PANTHER" id="PTHR45835">
    <property type="entry name" value="YALI0A06105P"/>
    <property type="match status" value="1"/>
</dbReference>
<dbReference type="Pfam" id="PF17921">
    <property type="entry name" value="Integrase_H2C2"/>
    <property type="match status" value="1"/>
</dbReference>
<reference evidence="3" key="2">
    <citation type="submission" date="2022-01" db="EMBL/GenBank/DDBJ databases">
        <authorList>
            <person name="Yamashiro T."/>
            <person name="Shiraishi A."/>
            <person name="Satake H."/>
            <person name="Nakayama K."/>
        </authorList>
    </citation>
    <scope>NUCLEOTIDE SEQUENCE</scope>
</reference>
<dbReference type="InterPro" id="IPR012337">
    <property type="entry name" value="RNaseH-like_sf"/>
</dbReference>
<gene>
    <name evidence="3" type="ORF">Tco_1131858</name>
</gene>
<feature type="compositionally biased region" description="Polar residues" evidence="1">
    <location>
        <begin position="287"/>
        <end position="305"/>
    </location>
</feature>
<proteinExistence type="predicted"/>
<dbReference type="SUPFAM" id="SSF53098">
    <property type="entry name" value="Ribonuclease H-like"/>
    <property type="match status" value="1"/>
</dbReference>
<dbReference type="Gene3D" id="1.10.340.70">
    <property type="match status" value="1"/>
</dbReference>
<dbReference type="Proteomes" id="UP001151760">
    <property type="component" value="Unassembled WGS sequence"/>
</dbReference>
<feature type="domain" description="Integrase zinc-binding" evidence="2">
    <location>
        <begin position="405"/>
        <end position="448"/>
    </location>
</feature>
<sequence length="518" mass="59953">MKATNIILQGLPADTYSLVNHHKVAKDLWERVQLLMQGTSLTKQERECKLYDAFDKFTHIKEESLHTYYFLPPEWSKFVTDVKLVKDLHTSNFDQLHAYLEQHELHANKVCIMRERNQDPLAFVANQQMTPPHFNTYKSSYNNPQLQRQFSPLHHASIQPNQHYSSHYPSQTQFNHSSIPPSHTYQSQMNHQTLTVPEVIQQVAYQSPQTPTQLMTESPFVDSGFVVPVFSPGDDPITCLNKSMAIASSRFPTTNNQLRTSYNLRNQATIQDGRVTVQQVQGRQGQNYSGNTYKSNATSSRGNTTSGQERVIELFSDYDCEIRYHSGKANVVDDALSRKERVKPKRVRAMNMILQSSTKDRILAAQKEAVDEFAVLQKGLDEMIEQRSDGTLYYLDQIWVPLKGEVRTLIMDEAHKPKYSVHPGADKMYYDLRDKYWWPEMKKDLAKYEGIAMDFMTKLPRTSIGHDTIWVIVDRLTKSAHFLPMREDYKMERLARLYLNEIVARHGVPILIRSDRDS</sequence>
<keyword evidence="3" id="KW-0808">Transferase</keyword>
<evidence type="ECO:0000259" key="2">
    <source>
        <dbReference type="Pfam" id="PF17921"/>
    </source>
</evidence>
<name>A0ABQ5JAA5_9ASTR</name>
<dbReference type="InterPro" id="IPR041588">
    <property type="entry name" value="Integrase_H2C2"/>
</dbReference>
<feature type="region of interest" description="Disordered" evidence="1">
    <location>
        <begin position="281"/>
        <end position="305"/>
    </location>
</feature>
<accession>A0ABQ5JAA5</accession>
<evidence type="ECO:0000256" key="1">
    <source>
        <dbReference type="SAM" id="MobiDB-lite"/>
    </source>
</evidence>
<organism evidence="3 4">
    <name type="scientific">Tanacetum coccineum</name>
    <dbReference type="NCBI Taxonomy" id="301880"/>
    <lineage>
        <taxon>Eukaryota</taxon>
        <taxon>Viridiplantae</taxon>
        <taxon>Streptophyta</taxon>
        <taxon>Embryophyta</taxon>
        <taxon>Tracheophyta</taxon>
        <taxon>Spermatophyta</taxon>
        <taxon>Magnoliopsida</taxon>
        <taxon>eudicotyledons</taxon>
        <taxon>Gunneridae</taxon>
        <taxon>Pentapetalae</taxon>
        <taxon>asterids</taxon>
        <taxon>campanulids</taxon>
        <taxon>Asterales</taxon>
        <taxon>Asteraceae</taxon>
        <taxon>Asteroideae</taxon>
        <taxon>Anthemideae</taxon>
        <taxon>Anthemidinae</taxon>
        <taxon>Tanacetum</taxon>
    </lineage>
</organism>
<dbReference type="InterPro" id="IPR036397">
    <property type="entry name" value="RNaseH_sf"/>
</dbReference>
<evidence type="ECO:0000313" key="4">
    <source>
        <dbReference type="Proteomes" id="UP001151760"/>
    </source>
</evidence>
<dbReference type="GO" id="GO:0003964">
    <property type="term" value="F:RNA-directed DNA polymerase activity"/>
    <property type="evidence" value="ECO:0007669"/>
    <property type="project" value="UniProtKB-KW"/>
</dbReference>
<keyword evidence="4" id="KW-1185">Reference proteome</keyword>
<feature type="non-terminal residue" evidence="3">
    <location>
        <position position="518"/>
    </location>
</feature>